<evidence type="ECO:0000313" key="3">
    <source>
        <dbReference type="EMBL" id="CAG2148192.1"/>
    </source>
</evidence>
<dbReference type="RefSeq" id="WP_211954320.1">
    <property type="nucleotide sequence ID" value="NZ_CAJPVI010000018.1"/>
</dbReference>
<feature type="domain" description="Putative zinc-finger" evidence="2">
    <location>
        <begin position="13"/>
        <end position="46"/>
    </location>
</feature>
<dbReference type="Proteomes" id="UP000672657">
    <property type="component" value="Unassembled WGS sequence"/>
</dbReference>
<dbReference type="EMBL" id="CAJPVI010000018">
    <property type="protein sequence ID" value="CAG2148192.1"/>
    <property type="molecule type" value="Genomic_DNA"/>
</dbReference>
<name>A0ABM8TIG4_9BURK</name>
<evidence type="ECO:0000259" key="2">
    <source>
        <dbReference type="Pfam" id="PF13490"/>
    </source>
</evidence>
<keyword evidence="4" id="KW-1185">Reference proteome</keyword>
<protein>
    <recommendedName>
        <fullName evidence="2">Putative zinc-finger domain-containing protein</fullName>
    </recommendedName>
</protein>
<accession>A0ABM8TIG4</accession>
<dbReference type="Pfam" id="PF13490">
    <property type="entry name" value="zf-HC2"/>
    <property type="match status" value="1"/>
</dbReference>
<evidence type="ECO:0000313" key="4">
    <source>
        <dbReference type="Proteomes" id="UP000672657"/>
    </source>
</evidence>
<dbReference type="InterPro" id="IPR027383">
    <property type="entry name" value="Znf_put"/>
</dbReference>
<evidence type="ECO:0000256" key="1">
    <source>
        <dbReference type="SAM" id="MobiDB-lite"/>
    </source>
</evidence>
<proteinExistence type="predicted"/>
<organism evidence="3 4">
    <name type="scientific">Cupriavidus numazuensis</name>
    <dbReference type="NCBI Taxonomy" id="221992"/>
    <lineage>
        <taxon>Bacteria</taxon>
        <taxon>Pseudomonadati</taxon>
        <taxon>Pseudomonadota</taxon>
        <taxon>Betaproteobacteria</taxon>
        <taxon>Burkholderiales</taxon>
        <taxon>Burkholderiaceae</taxon>
        <taxon>Cupriavidus</taxon>
    </lineage>
</organism>
<gene>
    <name evidence="3" type="ORF">LMG26411_03288</name>
</gene>
<sequence>MPDSSRHRLLPNCEEVHHLTMKGMDRPLSWTERLRVRSHLVICDACTRFSAQMEMMRSAMRRLGEDDQDGQDGDMPGSPR</sequence>
<reference evidence="3 4" key="1">
    <citation type="submission" date="2021-03" db="EMBL/GenBank/DDBJ databases">
        <authorList>
            <person name="Peeters C."/>
        </authorList>
    </citation>
    <scope>NUCLEOTIDE SEQUENCE [LARGE SCALE GENOMIC DNA]</scope>
    <source>
        <strain evidence="3 4">LMG 26411</strain>
    </source>
</reference>
<feature type="region of interest" description="Disordered" evidence="1">
    <location>
        <begin position="61"/>
        <end position="80"/>
    </location>
</feature>
<comment type="caution">
    <text evidence="3">The sequence shown here is derived from an EMBL/GenBank/DDBJ whole genome shotgun (WGS) entry which is preliminary data.</text>
</comment>